<dbReference type="Proteomes" id="UP001055811">
    <property type="component" value="Linkage Group LG08"/>
</dbReference>
<dbReference type="EMBL" id="CM042016">
    <property type="protein sequence ID" value="KAI3699961.1"/>
    <property type="molecule type" value="Genomic_DNA"/>
</dbReference>
<protein>
    <submittedName>
        <fullName evidence="1">Uncharacterized protein</fullName>
    </submittedName>
</protein>
<proteinExistence type="predicted"/>
<evidence type="ECO:0000313" key="2">
    <source>
        <dbReference type="Proteomes" id="UP001055811"/>
    </source>
</evidence>
<name>A0ACB8ZR51_CICIN</name>
<sequence length="152" mass="17439">MASIAQLQKQFIEYTTTLYSEGYLNDQFKQLQKLQDESDPNFLVGLVSVFLEDSEKLIKILETAFKQKTVDYEQVSLHVHRFKGGSSSIGAQRVTSVCVSFMNYCKEKNLDGCLWCLQQANHECILVRNKFEVLFRLEQQILKAGGSIPMME</sequence>
<evidence type="ECO:0000313" key="1">
    <source>
        <dbReference type="EMBL" id="KAI3699961.1"/>
    </source>
</evidence>
<reference evidence="2" key="1">
    <citation type="journal article" date="2022" name="Mol. Ecol. Resour.">
        <title>The genomes of chicory, endive, great burdock and yacon provide insights into Asteraceae palaeo-polyploidization history and plant inulin production.</title>
        <authorList>
            <person name="Fan W."/>
            <person name="Wang S."/>
            <person name="Wang H."/>
            <person name="Wang A."/>
            <person name="Jiang F."/>
            <person name="Liu H."/>
            <person name="Zhao H."/>
            <person name="Xu D."/>
            <person name="Zhang Y."/>
        </authorList>
    </citation>
    <scope>NUCLEOTIDE SEQUENCE [LARGE SCALE GENOMIC DNA]</scope>
    <source>
        <strain evidence="2">cv. Punajuju</strain>
    </source>
</reference>
<gene>
    <name evidence="1" type="ORF">L2E82_44571</name>
</gene>
<keyword evidence="2" id="KW-1185">Reference proteome</keyword>
<organism evidence="1 2">
    <name type="scientific">Cichorium intybus</name>
    <name type="common">Chicory</name>
    <dbReference type="NCBI Taxonomy" id="13427"/>
    <lineage>
        <taxon>Eukaryota</taxon>
        <taxon>Viridiplantae</taxon>
        <taxon>Streptophyta</taxon>
        <taxon>Embryophyta</taxon>
        <taxon>Tracheophyta</taxon>
        <taxon>Spermatophyta</taxon>
        <taxon>Magnoliopsida</taxon>
        <taxon>eudicotyledons</taxon>
        <taxon>Gunneridae</taxon>
        <taxon>Pentapetalae</taxon>
        <taxon>asterids</taxon>
        <taxon>campanulids</taxon>
        <taxon>Asterales</taxon>
        <taxon>Asteraceae</taxon>
        <taxon>Cichorioideae</taxon>
        <taxon>Cichorieae</taxon>
        <taxon>Cichoriinae</taxon>
        <taxon>Cichorium</taxon>
    </lineage>
</organism>
<reference evidence="1 2" key="2">
    <citation type="journal article" date="2022" name="Mol. Ecol. Resour.">
        <title>The genomes of chicory, endive, great burdock and yacon provide insights into Asteraceae paleo-polyploidization history and plant inulin production.</title>
        <authorList>
            <person name="Fan W."/>
            <person name="Wang S."/>
            <person name="Wang H."/>
            <person name="Wang A."/>
            <person name="Jiang F."/>
            <person name="Liu H."/>
            <person name="Zhao H."/>
            <person name="Xu D."/>
            <person name="Zhang Y."/>
        </authorList>
    </citation>
    <scope>NUCLEOTIDE SEQUENCE [LARGE SCALE GENOMIC DNA]</scope>
    <source>
        <strain evidence="2">cv. Punajuju</strain>
        <tissue evidence="1">Leaves</tissue>
    </source>
</reference>
<comment type="caution">
    <text evidence="1">The sequence shown here is derived from an EMBL/GenBank/DDBJ whole genome shotgun (WGS) entry which is preliminary data.</text>
</comment>
<accession>A0ACB8ZR51</accession>